<keyword evidence="1" id="KW-0732">Signal</keyword>
<comment type="caution">
    <text evidence="2">The sequence shown here is derived from an EMBL/GenBank/DDBJ whole genome shotgun (WGS) entry which is preliminary data.</text>
</comment>
<sequence>MDHRPRRTLPLLAALVGFALTSPTRAQESFPSPEAAASALVEGVRAGDAARLDALFGAGARDVLGSGDADIDARRRDMFLGLAAGSVNIADGPEGEKVVVLGRIGWRFPIPLAQKDGTWSFDLAAGRQEITDRTIGRNEYAAIAACADFVAAQNEYFGALHDDEPVQQYARRFISTPGRHDGLYWPPENANDRSPLGARLAAAAREKVARGTGPRAYEGYVYRILTAQGPNAPGGAYSYLVKGRLLAGFAMLAYPERWQETGVMTFLCDQRGGVFERNLGPDTAKLAPGIRRFDPGPDWSVVDR</sequence>
<evidence type="ECO:0000313" key="3">
    <source>
        <dbReference type="Proteomes" id="UP001202867"/>
    </source>
</evidence>
<dbReference type="EMBL" id="JALKCG010000001">
    <property type="protein sequence ID" value="MCK0207413.1"/>
    <property type="molecule type" value="Genomic_DNA"/>
</dbReference>
<organism evidence="2 3">
    <name type="scientific">Ancylobacter koreensis</name>
    <dbReference type="NCBI Taxonomy" id="266121"/>
    <lineage>
        <taxon>Bacteria</taxon>
        <taxon>Pseudomonadati</taxon>
        <taxon>Pseudomonadota</taxon>
        <taxon>Alphaproteobacteria</taxon>
        <taxon>Hyphomicrobiales</taxon>
        <taxon>Xanthobacteraceae</taxon>
        <taxon>Ancylobacter</taxon>
    </lineage>
</organism>
<feature type="chain" id="PRO_5045563003" evidence="1">
    <location>
        <begin position="27"/>
        <end position="304"/>
    </location>
</feature>
<keyword evidence="3" id="KW-1185">Reference proteome</keyword>
<dbReference type="InterPro" id="IPR021556">
    <property type="entry name" value="DUF2950"/>
</dbReference>
<proteinExistence type="predicted"/>
<gene>
    <name evidence="2" type="ORF">MWN33_05125</name>
</gene>
<dbReference type="Pfam" id="PF11453">
    <property type="entry name" value="DUF2950"/>
    <property type="match status" value="1"/>
</dbReference>
<name>A0ABT0DJF2_9HYPH</name>
<accession>A0ABT0DJF2</accession>
<dbReference type="RefSeq" id="WP_247199318.1">
    <property type="nucleotide sequence ID" value="NZ_JALKCG010000001.1"/>
</dbReference>
<feature type="signal peptide" evidence="1">
    <location>
        <begin position="1"/>
        <end position="26"/>
    </location>
</feature>
<reference evidence="3" key="1">
    <citation type="submission" date="2023-07" db="EMBL/GenBank/DDBJ databases">
        <title>Ancylobacter moscoviensis sp. nov., facultatively methylotrophic bacteria from activated sludge and the reclassification of Starkeya novella (Starkey 1934) Kelly et al. 2000 as Ancylobacter novellus comb. nov., Starkeya koreensis Im et al. 2006 as Ancylobacter koreensis comb.nov., Angulomicrobium tetraedrale Vasil'eva et al. 1986 as Ancylobacter tetraedralis comb. nov., Angulomicrobium amanitiforme Fritz et al. 2004 as Ancylobacter amanitiformis comb. nov. and Methylorhabdus multivorans Doronina et al. 1996 as Ancylobacter multivorans comb. nov. and emended description of the genus Ancylobacter.</title>
        <authorList>
            <person name="Doronina N."/>
            <person name="Chemodurova A."/>
            <person name="Grouzdev D."/>
            <person name="Koziaeva V."/>
            <person name="Shi W."/>
            <person name="Wu L."/>
            <person name="Kaparullina E."/>
        </authorList>
    </citation>
    <scope>NUCLEOTIDE SEQUENCE [LARGE SCALE GENOMIC DNA]</scope>
    <source>
        <strain evidence="3">Jip08</strain>
    </source>
</reference>
<dbReference type="Proteomes" id="UP001202867">
    <property type="component" value="Unassembled WGS sequence"/>
</dbReference>
<protein>
    <submittedName>
        <fullName evidence="2">DUF2950 domain-containing protein</fullName>
    </submittedName>
</protein>
<evidence type="ECO:0000256" key="1">
    <source>
        <dbReference type="SAM" id="SignalP"/>
    </source>
</evidence>
<evidence type="ECO:0000313" key="2">
    <source>
        <dbReference type="EMBL" id="MCK0207413.1"/>
    </source>
</evidence>